<reference evidence="3" key="2">
    <citation type="submission" date="2020-04" db="EMBL/GenBank/DDBJ databases">
        <authorList>
            <consortium name="NCBI Genome Project"/>
        </authorList>
    </citation>
    <scope>NUCLEOTIDE SEQUENCE</scope>
    <source>
        <strain evidence="3">CBS 304.34</strain>
    </source>
</reference>
<organism evidence="1">
    <name type="scientific">Mytilinidion resinicola</name>
    <dbReference type="NCBI Taxonomy" id="574789"/>
    <lineage>
        <taxon>Eukaryota</taxon>
        <taxon>Fungi</taxon>
        <taxon>Dikarya</taxon>
        <taxon>Ascomycota</taxon>
        <taxon>Pezizomycotina</taxon>
        <taxon>Dothideomycetes</taxon>
        <taxon>Pleosporomycetidae</taxon>
        <taxon>Mytilinidiales</taxon>
        <taxon>Mytilinidiaceae</taxon>
        <taxon>Mytilinidion</taxon>
    </lineage>
</organism>
<proteinExistence type="predicted"/>
<sequence length="66" mass="7732">MARTERFRYGIINELRNLMTKTDLLVYFFCAFEDASAWATLSRIFTIVLHDPNLNSKFLTIDALDK</sequence>
<dbReference type="RefSeq" id="XP_033583729.1">
    <property type="nucleotide sequence ID" value="XM_033718490.1"/>
</dbReference>
<protein>
    <submittedName>
        <fullName evidence="1 3">Uncharacterized protein</fullName>
    </submittedName>
</protein>
<gene>
    <name evidence="1 3" type="ORF">BDZ99DRAFT_456584</name>
</gene>
<evidence type="ECO:0000313" key="1">
    <source>
        <dbReference type="EMBL" id="KAF2816765.1"/>
    </source>
</evidence>
<reference evidence="1 3" key="1">
    <citation type="journal article" date="2020" name="Stud. Mycol.">
        <title>101 Dothideomycetes genomes: a test case for predicting lifestyles and emergence of pathogens.</title>
        <authorList>
            <person name="Haridas S."/>
            <person name="Albert R."/>
            <person name="Binder M."/>
            <person name="Bloem J."/>
            <person name="Labutti K."/>
            <person name="Salamov A."/>
            <person name="Andreopoulos B."/>
            <person name="Baker S."/>
            <person name="Barry K."/>
            <person name="Bills G."/>
            <person name="Bluhm B."/>
            <person name="Cannon C."/>
            <person name="Castanera R."/>
            <person name="Culley D."/>
            <person name="Daum C."/>
            <person name="Ezra D."/>
            <person name="Gonzalez J."/>
            <person name="Henrissat B."/>
            <person name="Kuo A."/>
            <person name="Liang C."/>
            <person name="Lipzen A."/>
            <person name="Lutzoni F."/>
            <person name="Magnuson J."/>
            <person name="Mondo S."/>
            <person name="Nolan M."/>
            <person name="Ohm R."/>
            <person name="Pangilinan J."/>
            <person name="Park H.-J."/>
            <person name="Ramirez L."/>
            <person name="Alfaro M."/>
            <person name="Sun H."/>
            <person name="Tritt A."/>
            <person name="Yoshinaga Y."/>
            <person name="Zwiers L.-H."/>
            <person name="Turgeon B."/>
            <person name="Goodwin S."/>
            <person name="Spatafora J."/>
            <person name="Crous P."/>
            <person name="Grigoriev I."/>
        </authorList>
    </citation>
    <scope>NUCLEOTIDE SEQUENCE</scope>
    <source>
        <strain evidence="1 3">CBS 304.34</strain>
    </source>
</reference>
<reference evidence="3" key="3">
    <citation type="submission" date="2025-04" db="UniProtKB">
        <authorList>
            <consortium name="RefSeq"/>
        </authorList>
    </citation>
    <scope>IDENTIFICATION</scope>
    <source>
        <strain evidence="3">CBS 304.34</strain>
    </source>
</reference>
<dbReference type="Proteomes" id="UP000504636">
    <property type="component" value="Unplaced"/>
</dbReference>
<evidence type="ECO:0000313" key="3">
    <source>
        <dbReference type="RefSeq" id="XP_033583729.1"/>
    </source>
</evidence>
<evidence type="ECO:0000313" key="2">
    <source>
        <dbReference type="Proteomes" id="UP000504636"/>
    </source>
</evidence>
<dbReference type="AlphaFoldDB" id="A0A6A6Z905"/>
<accession>A0A6A6Z905</accession>
<keyword evidence="2" id="KW-1185">Reference proteome</keyword>
<name>A0A6A6Z905_9PEZI</name>
<dbReference type="EMBL" id="MU003692">
    <property type="protein sequence ID" value="KAF2816765.1"/>
    <property type="molecule type" value="Genomic_DNA"/>
</dbReference>
<dbReference type="GeneID" id="54459383"/>